<evidence type="ECO:0000256" key="2">
    <source>
        <dbReference type="SAM" id="Phobius"/>
    </source>
</evidence>
<proteinExistence type="predicted"/>
<evidence type="ECO:0000313" key="3">
    <source>
        <dbReference type="EMBL" id="KAK9861616.1"/>
    </source>
</evidence>
<dbReference type="EMBL" id="JALJOV010000728">
    <property type="protein sequence ID" value="KAK9861616.1"/>
    <property type="molecule type" value="Genomic_DNA"/>
</dbReference>
<gene>
    <name evidence="3" type="ORF">WJX84_010009</name>
</gene>
<dbReference type="AlphaFoldDB" id="A0AAW1SYR3"/>
<protein>
    <submittedName>
        <fullName evidence="3">Uncharacterized protein</fullName>
    </submittedName>
</protein>
<organism evidence="3 4">
    <name type="scientific">Apatococcus fuscideae</name>
    <dbReference type="NCBI Taxonomy" id="2026836"/>
    <lineage>
        <taxon>Eukaryota</taxon>
        <taxon>Viridiplantae</taxon>
        <taxon>Chlorophyta</taxon>
        <taxon>core chlorophytes</taxon>
        <taxon>Trebouxiophyceae</taxon>
        <taxon>Chlorellales</taxon>
        <taxon>Chlorellaceae</taxon>
        <taxon>Apatococcus</taxon>
    </lineage>
</organism>
<accession>A0AAW1SYR3</accession>
<comment type="caution">
    <text evidence="3">The sequence shown here is derived from an EMBL/GenBank/DDBJ whole genome shotgun (WGS) entry which is preliminary data.</text>
</comment>
<sequence length="182" mass="19265">MIRRCALSGSGFVFGGFVFPFVVCCWVRLCGSGIFVFAAFGGIAGWLRLLDLRSGKRGRPFGGLGHPRTPRRPPQRPGPRQHPPHTTPPSNHDLPKPTPDDPPPSALRPGAREGVGKRGFGRASRGVSPPGTSPRPQLLTSSRTQGATTNAAVLQAAGPGLHGCPAVKKQATATARKQLRWS</sequence>
<evidence type="ECO:0000313" key="4">
    <source>
        <dbReference type="Proteomes" id="UP001485043"/>
    </source>
</evidence>
<feature type="compositionally biased region" description="Pro residues" evidence="1">
    <location>
        <begin position="75"/>
        <end position="87"/>
    </location>
</feature>
<dbReference type="Proteomes" id="UP001485043">
    <property type="component" value="Unassembled WGS sequence"/>
</dbReference>
<keyword evidence="2" id="KW-0812">Transmembrane</keyword>
<feature type="region of interest" description="Disordered" evidence="1">
    <location>
        <begin position="58"/>
        <end position="147"/>
    </location>
</feature>
<reference evidence="3 4" key="1">
    <citation type="journal article" date="2024" name="Nat. Commun.">
        <title>Phylogenomics reveals the evolutionary origins of lichenization in chlorophyte algae.</title>
        <authorList>
            <person name="Puginier C."/>
            <person name="Libourel C."/>
            <person name="Otte J."/>
            <person name="Skaloud P."/>
            <person name="Haon M."/>
            <person name="Grisel S."/>
            <person name="Petersen M."/>
            <person name="Berrin J.G."/>
            <person name="Delaux P.M."/>
            <person name="Dal Grande F."/>
            <person name="Keller J."/>
        </authorList>
    </citation>
    <scope>NUCLEOTIDE SEQUENCE [LARGE SCALE GENOMIC DNA]</scope>
    <source>
        <strain evidence="3 4">SAG 2523</strain>
    </source>
</reference>
<keyword evidence="4" id="KW-1185">Reference proteome</keyword>
<keyword evidence="2" id="KW-0472">Membrane</keyword>
<keyword evidence="2" id="KW-1133">Transmembrane helix</keyword>
<feature type="compositionally biased region" description="Polar residues" evidence="1">
    <location>
        <begin position="134"/>
        <end position="147"/>
    </location>
</feature>
<feature type="transmembrane region" description="Helical" evidence="2">
    <location>
        <begin position="35"/>
        <end position="50"/>
    </location>
</feature>
<name>A0AAW1SYR3_9CHLO</name>
<evidence type="ECO:0000256" key="1">
    <source>
        <dbReference type="SAM" id="MobiDB-lite"/>
    </source>
</evidence>
<feature type="transmembrane region" description="Helical" evidence="2">
    <location>
        <begin position="12"/>
        <end position="29"/>
    </location>
</feature>